<accession>A0A9N8QUL1</accession>
<sequence>MAIEVFCRYATGATNAAERRVLWKVVEILERNRHSAVIVCDFFCGGQQIDLLVASETTTLVLQVKSYHHPAEGTANSAFWRNPATGETLPNAYTQATNQMLSLKDMVRARTGVDPGFARAVVLFERGIPVGSSLPPSDFRVQICDTEGLEALLLTHTSERSGRVPWDQELIRSYAIEEGMARLPETALRKPLIRETAPSSSQNFARPGPTDRPLNVVDVPARVVPVVMTARHVEQTVQTLSNTHASAQPQRLRKRRWYAAAVVAIGLSLGWLYRPTPKPASSIVSSASTRAPLHGGAESKRHRGHMQYASRKSPGSSLPPEPTGIAAAPVQTPVTMQNAAPLPPCPAGIDRLGCTASSETLARLSGQ</sequence>
<comment type="caution">
    <text evidence="3">The sequence shown here is derived from an EMBL/GenBank/DDBJ whole genome shotgun (WGS) entry which is preliminary data.</text>
</comment>
<evidence type="ECO:0000259" key="2">
    <source>
        <dbReference type="Pfam" id="PF08378"/>
    </source>
</evidence>
<proteinExistence type="predicted"/>
<feature type="region of interest" description="Disordered" evidence="1">
    <location>
        <begin position="280"/>
        <end position="326"/>
    </location>
</feature>
<gene>
    <name evidence="3" type="ORF">R70211_01334</name>
</gene>
<name>A0A9N8QUL1_9BURK</name>
<evidence type="ECO:0000256" key="1">
    <source>
        <dbReference type="SAM" id="MobiDB-lite"/>
    </source>
</evidence>
<dbReference type="Pfam" id="PF08378">
    <property type="entry name" value="NERD"/>
    <property type="match status" value="1"/>
</dbReference>
<reference evidence="3" key="1">
    <citation type="submission" date="2021-02" db="EMBL/GenBank/DDBJ databases">
        <authorList>
            <person name="Vanwijnsberghe S."/>
        </authorList>
    </citation>
    <scope>NUCLEOTIDE SEQUENCE</scope>
    <source>
        <strain evidence="3">R-70211</strain>
    </source>
</reference>
<organism evidence="3 4">
    <name type="scientific">Paraburkholderia domus</name>
    <dbReference type="NCBI Taxonomy" id="2793075"/>
    <lineage>
        <taxon>Bacteria</taxon>
        <taxon>Pseudomonadati</taxon>
        <taxon>Pseudomonadota</taxon>
        <taxon>Betaproteobacteria</taxon>
        <taxon>Burkholderiales</taxon>
        <taxon>Burkholderiaceae</taxon>
        <taxon>Paraburkholderia</taxon>
    </lineage>
</organism>
<dbReference type="InterPro" id="IPR011528">
    <property type="entry name" value="NERD"/>
</dbReference>
<dbReference type="AlphaFoldDB" id="A0A9N8QUL1"/>
<evidence type="ECO:0000313" key="3">
    <source>
        <dbReference type="EMBL" id="CAE6872160.1"/>
    </source>
</evidence>
<evidence type="ECO:0000313" key="4">
    <source>
        <dbReference type="Proteomes" id="UP000675121"/>
    </source>
</evidence>
<keyword evidence="4" id="KW-1185">Reference proteome</keyword>
<dbReference type="RefSeq" id="WP_201138909.1">
    <property type="nucleotide sequence ID" value="NZ_CAJNAS010000003.1"/>
</dbReference>
<protein>
    <recommendedName>
        <fullName evidence="2">NERD domain-containing protein</fullName>
    </recommendedName>
</protein>
<dbReference type="Proteomes" id="UP000675121">
    <property type="component" value="Unassembled WGS sequence"/>
</dbReference>
<dbReference type="EMBL" id="CAJNAS010000003">
    <property type="protein sequence ID" value="CAE6872160.1"/>
    <property type="molecule type" value="Genomic_DNA"/>
</dbReference>
<feature type="domain" description="NERD" evidence="2">
    <location>
        <begin position="17"/>
        <end position="121"/>
    </location>
</feature>